<protein>
    <submittedName>
        <fullName evidence="2">Uncharacterized protein</fullName>
    </submittedName>
</protein>
<reference evidence="2" key="1">
    <citation type="journal article" date="2020" name="Nature">
        <title>Giant virus diversity and host interactions through global metagenomics.</title>
        <authorList>
            <person name="Schulz F."/>
            <person name="Roux S."/>
            <person name="Paez-Espino D."/>
            <person name="Jungbluth S."/>
            <person name="Walsh D.A."/>
            <person name="Denef V.J."/>
            <person name="McMahon K.D."/>
            <person name="Konstantinidis K.T."/>
            <person name="Eloe-Fadrosh E.A."/>
            <person name="Kyrpides N.C."/>
            <person name="Woyke T."/>
        </authorList>
    </citation>
    <scope>NUCLEOTIDE SEQUENCE</scope>
    <source>
        <strain evidence="2">GVMAG-M-3300020182-84</strain>
    </source>
</reference>
<proteinExistence type="predicted"/>
<accession>A0A6C0C2I5</accession>
<evidence type="ECO:0000256" key="1">
    <source>
        <dbReference type="SAM" id="Phobius"/>
    </source>
</evidence>
<feature type="transmembrane region" description="Helical" evidence="1">
    <location>
        <begin position="189"/>
        <end position="210"/>
    </location>
</feature>
<sequence length="334" mass="37201">MGDTYYLTQLDNAISAKTTTLTNIISTANAAAYGSDGTTPTLISDLATLTQWQNADPADPLPDLDTTQGHVTYANWASANNNRDFVAEYNTANIDHEGNHETTYNTYSTIRKNQNDLDDIIKREQQRLNAKQQTVDDALFQQTRLQTLNNSYRLRYKHYLYMLMIVIVMLVLIIVLNRLGKSLSIIPEAVVDMLYVAVIAGGGFMLYFALLDMRRRDHMDFEKVKLKAPAENRTAAEEGTARRTMISEGDLLGLSLDCVGKDCCPEEGNSAQTIWDEEQNKCIPNVNYQVPESGAPGGGGFTTMKRSVLYEPPSPSFGFAPAQDIKTMDNAHYL</sequence>
<keyword evidence="1" id="KW-1133">Transmembrane helix</keyword>
<dbReference type="AlphaFoldDB" id="A0A6C0C2I5"/>
<feature type="transmembrane region" description="Helical" evidence="1">
    <location>
        <begin position="159"/>
        <end position="177"/>
    </location>
</feature>
<keyword evidence="1" id="KW-0472">Membrane</keyword>
<evidence type="ECO:0000313" key="2">
    <source>
        <dbReference type="EMBL" id="QHS97994.1"/>
    </source>
</evidence>
<keyword evidence="1" id="KW-0812">Transmembrane</keyword>
<organism evidence="2">
    <name type="scientific">viral metagenome</name>
    <dbReference type="NCBI Taxonomy" id="1070528"/>
    <lineage>
        <taxon>unclassified sequences</taxon>
        <taxon>metagenomes</taxon>
        <taxon>organismal metagenomes</taxon>
    </lineage>
</organism>
<dbReference type="EMBL" id="MN739312">
    <property type="protein sequence ID" value="QHS97994.1"/>
    <property type="molecule type" value="Genomic_DNA"/>
</dbReference>
<name>A0A6C0C2I5_9ZZZZ</name>